<dbReference type="PROSITE" id="PS51371">
    <property type="entry name" value="CBS"/>
    <property type="match status" value="1"/>
</dbReference>
<dbReference type="InterPro" id="IPR000644">
    <property type="entry name" value="CBS_dom"/>
</dbReference>
<dbReference type="GO" id="GO:0016301">
    <property type="term" value="F:kinase activity"/>
    <property type="evidence" value="ECO:0007669"/>
    <property type="project" value="UniProtKB-KW"/>
</dbReference>
<dbReference type="EMBL" id="LQOY01000244">
    <property type="protein sequence ID" value="ORV67616.1"/>
    <property type="molecule type" value="Genomic_DNA"/>
</dbReference>
<dbReference type="Proteomes" id="UP000193928">
    <property type="component" value="Unassembled WGS sequence"/>
</dbReference>
<keyword evidence="1 2" id="KW-0129">CBS domain</keyword>
<name>A0A1X1VF35_MYCGO</name>
<dbReference type="InterPro" id="IPR046342">
    <property type="entry name" value="CBS_dom_sf"/>
</dbReference>
<evidence type="ECO:0000256" key="1">
    <source>
        <dbReference type="ARBA" id="ARBA00023122"/>
    </source>
</evidence>
<accession>A0A1X1VF35</accession>
<proteinExistence type="predicted"/>
<dbReference type="SMART" id="SM00116">
    <property type="entry name" value="CBS"/>
    <property type="match status" value="2"/>
</dbReference>
<sequence length="138" mass="14425">MTAFSAVGNLPISTVTGDPVARVAGHASLADTARAMVADNVGAMIVGDDDTPGALISERDIVRAVASGMDLNTVRAVDVASTKLVWCDADATIDEVATQMMDRYIRHVLVERDGVLAGIVSARDVLGVYCSEAELDFS</sequence>
<evidence type="ECO:0000256" key="2">
    <source>
        <dbReference type="PROSITE-ProRule" id="PRU00703"/>
    </source>
</evidence>
<dbReference type="Pfam" id="PF00571">
    <property type="entry name" value="CBS"/>
    <property type="match status" value="2"/>
</dbReference>
<dbReference type="AlphaFoldDB" id="A0A1X1VF35"/>
<feature type="domain" description="CBS" evidence="3">
    <location>
        <begin position="80"/>
        <end position="135"/>
    </location>
</feature>
<comment type="caution">
    <text evidence="4">The sequence shown here is derived from an EMBL/GenBank/DDBJ whole genome shotgun (WGS) entry which is preliminary data.</text>
</comment>
<dbReference type="RefSeq" id="WP_069435079.1">
    <property type="nucleotide sequence ID" value="NZ_JACKSU010000014.1"/>
</dbReference>
<keyword evidence="5" id="KW-1185">Reference proteome</keyword>
<organism evidence="4 5">
    <name type="scientific">Mycobacterium gordonae</name>
    <dbReference type="NCBI Taxonomy" id="1778"/>
    <lineage>
        <taxon>Bacteria</taxon>
        <taxon>Bacillati</taxon>
        <taxon>Actinomycetota</taxon>
        <taxon>Actinomycetes</taxon>
        <taxon>Mycobacteriales</taxon>
        <taxon>Mycobacteriaceae</taxon>
        <taxon>Mycobacterium</taxon>
    </lineage>
</organism>
<dbReference type="Gene3D" id="3.10.580.10">
    <property type="entry name" value="CBS-domain"/>
    <property type="match status" value="1"/>
</dbReference>
<evidence type="ECO:0000313" key="4">
    <source>
        <dbReference type="EMBL" id="ORV67616.1"/>
    </source>
</evidence>
<evidence type="ECO:0000313" key="5">
    <source>
        <dbReference type="Proteomes" id="UP000193928"/>
    </source>
</evidence>
<dbReference type="InterPro" id="IPR051257">
    <property type="entry name" value="Diverse_CBS-Domain"/>
</dbReference>
<gene>
    <name evidence="4" type="ORF">AWC08_08430</name>
</gene>
<dbReference type="PANTHER" id="PTHR43080:SF2">
    <property type="entry name" value="CBS DOMAIN-CONTAINING PROTEIN"/>
    <property type="match status" value="1"/>
</dbReference>
<dbReference type="PANTHER" id="PTHR43080">
    <property type="entry name" value="CBS DOMAIN-CONTAINING PROTEIN CBSX3, MITOCHONDRIAL"/>
    <property type="match status" value="1"/>
</dbReference>
<dbReference type="SUPFAM" id="SSF54631">
    <property type="entry name" value="CBS-domain pair"/>
    <property type="match status" value="1"/>
</dbReference>
<reference evidence="4 5" key="1">
    <citation type="submission" date="2016-01" db="EMBL/GenBank/DDBJ databases">
        <title>The new phylogeny of the genus Mycobacterium.</title>
        <authorList>
            <person name="Tarcisio F."/>
            <person name="Conor M."/>
            <person name="Antonella G."/>
            <person name="Elisabetta G."/>
            <person name="Giulia F.S."/>
            <person name="Sara T."/>
            <person name="Anna F."/>
            <person name="Clotilde B."/>
            <person name="Roberto B."/>
            <person name="Veronica D.S."/>
            <person name="Fabio R."/>
            <person name="Monica P."/>
            <person name="Olivier J."/>
            <person name="Enrico T."/>
            <person name="Nicola S."/>
        </authorList>
    </citation>
    <scope>NUCLEOTIDE SEQUENCE [LARGE SCALE GENOMIC DNA]</scope>
    <source>
        <strain evidence="4 5">DSM 44160</strain>
    </source>
</reference>
<protein>
    <submittedName>
        <fullName evidence="4">Histidine kinase</fullName>
    </submittedName>
</protein>
<keyword evidence="4" id="KW-0808">Transferase</keyword>
<keyword evidence="4" id="KW-0418">Kinase</keyword>
<evidence type="ECO:0000259" key="3">
    <source>
        <dbReference type="PROSITE" id="PS51371"/>
    </source>
</evidence>